<evidence type="ECO:0000313" key="2">
    <source>
        <dbReference type="EMBL" id="GFH31560.1"/>
    </source>
</evidence>
<dbReference type="GO" id="GO:0009090">
    <property type="term" value="P:homoserine biosynthetic process"/>
    <property type="evidence" value="ECO:0007669"/>
    <property type="project" value="TreeGrafter"/>
</dbReference>
<sequence>MQPAIRSGTMCVCVKNYYNRTAAGAFITAQRDMRKVLVTSIVLKPNVTLVDIISTRMMGQYGF</sequence>
<dbReference type="GO" id="GO:0004072">
    <property type="term" value="F:aspartate kinase activity"/>
    <property type="evidence" value="ECO:0007669"/>
    <property type="project" value="TreeGrafter"/>
</dbReference>
<organism evidence="2 3">
    <name type="scientific">Haematococcus lacustris</name>
    <name type="common">Green alga</name>
    <name type="synonym">Haematococcus pluvialis</name>
    <dbReference type="NCBI Taxonomy" id="44745"/>
    <lineage>
        <taxon>Eukaryota</taxon>
        <taxon>Viridiplantae</taxon>
        <taxon>Chlorophyta</taxon>
        <taxon>core chlorophytes</taxon>
        <taxon>Chlorophyceae</taxon>
        <taxon>CS clade</taxon>
        <taxon>Chlamydomonadales</taxon>
        <taxon>Haematococcaceae</taxon>
        <taxon>Haematococcus</taxon>
    </lineage>
</organism>
<keyword evidence="2" id="KW-0418">Kinase</keyword>
<keyword evidence="3" id="KW-1185">Reference proteome</keyword>
<comment type="caution">
    <text evidence="2">The sequence shown here is derived from an EMBL/GenBank/DDBJ whole genome shotgun (WGS) entry which is preliminary data.</text>
</comment>
<evidence type="ECO:0000256" key="1">
    <source>
        <dbReference type="ARBA" id="ARBA00010122"/>
    </source>
</evidence>
<dbReference type="GO" id="GO:0005829">
    <property type="term" value="C:cytosol"/>
    <property type="evidence" value="ECO:0007669"/>
    <property type="project" value="TreeGrafter"/>
</dbReference>
<accession>A0A6A0AF90</accession>
<reference evidence="2 3" key="1">
    <citation type="submission" date="2020-02" db="EMBL/GenBank/DDBJ databases">
        <title>Draft genome sequence of Haematococcus lacustris strain NIES-144.</title>
        <authorList>
            <person name="Morimoto D."/>
            <person name="Nakagawa S."/>
            <person name="Yoshida T."/>
            <person name="Sawayama S."/>
        </authorList>
    </citation>
    <scope>NUCLEOTIDE SEQUENCE [LARGE SCALE GENOMIC DNA]</scope>
    <source>
        <strain evidence="2 3">NIES-144</strain>
    </source>
</reference>
<gene>
    <name evidence="2" type="ORF">HaLaN_30625</name>
</gene>
<dbReference type="GO" id="GO:0009570">
    <property type="term" value="C:chloroplast stroma"/>
    <property type="evidence" value="ECO:0007669"/>
    <property type="project" value="TreeGrafter"/>
</dbReference>
<feature type="non-terminal residue" evidence="2">
    <location>
        <position position="1"/>
    </location>
</feature>
<dbReference type="PANTHER" id="PTHR21499">
    <property type="entry name" value="ASPARTATE KINASE"/>
    <property type="match status" value="1"/>
</dbReference>
<dbReference type="Proteomes" id="UP000485058">
    <property type="component" value="Unassembled WGS sequence"/>
</dbReference>
<name>A0A6A0AF90_HAELA</name>
<protein>
    <submittedName>
        <fullName evidence="2">Aspartokinase</fullName>
    </submittedName>
</protein>
<dbReference type="Gene3D" id="3.30.2130.10">
    <property type="entry name" value="VC0802-like"/>
    <property type="match status" value="1"/>
</dbReference>
<proteinExistence type="inferred from homology"/>
<comment type="similarity">
    <text evidence="1">Belongs to the aspartokinase family.</text>
</comment>
<evidence type="ECO:0000313" key="3">
    <source>
        <dbReference type="Proteomes" id="UP000485058"/>
    </source>
</evidence>
<dbReference type="GO" id="GO:0009089">
    <property type="term" value="P:lysine biosynthetic process via diaminopimelate"/>
    <property type="evidence" value="ECO:0007669"/>
    <property type="project" value="TreeGrafter"/>
</dbReference>
<dbReference type="AlphaFoldDB" id="A0A6A0AF90"/>
<dbReference type="EMBL" id="BLLF01005724">
    <property type="protein sequence ID" value="GFH31560.1"/>
    <property type="molecule type" value="Genomic_DNA"/>
</dbReference>
<dbReference type="PANTHER" id="PTHR21499:SF59">
    <property type="entry name" value="ASPARTOKINASE"/>
    <property type="match status" value="1"/>
</dbReference>
<keyword evidence="2" id="KW-0808">Transferase</keyword>